<reference evidence="2" key="1">
    <citation type="submission" date="2011-02" db="EMBL/GenBank/DDBJ databases">
        <title>The genome of the leaf-cutting ant Acromyrmex echinatior suggests key adaptations to social evolution and fungus farming.</title>
        <authorList>
            <person name="Nygaard S."/>
            <person name="Zhang G."/>
        </authorList>
    </citation>
    <scope>NUCLEOTIDE SEQUENCE</scope>
</reference>
<evidence type="ECO:0000313" key="2">
    <source>
        <dbReference type="EMBL" id="EGI58634.1"/>
    </source>
</evidence>
<organism evidence="3">
    <name type="scientific">Acromyrmex echinatior</name>
    <name type="common">Panamanian leafcutter ant</name>
    <name type="synonym">Acromyrmex octospinosus echinatior</name>
    <dbReference type="NCBI Taxonomy" id="103372"/>
    <lineage>
        <taxon>Eukaryota</taxon>
        <taxon>Metazoa</taxon>
        <taxon>Ecdysozoa</taxon>
        <taxon>Arthropoda</taxon>
        <taxon>Hexapoda</taxon>
        <taxon>Insecta</taxon>
        <taxon>Pterygota</taxon>
        <taxon>Neoptera</taxon>
        <taxon>Endopterygota</taxon>
        <taxon>Hymenoptera</taxon>
        <taxon>Apocrita</taxon>
        <taxon>Aculeata</taxon>
        <taxon>Formicoidea</taxon>
        <taxon>Formicidae</taxon>
        <taxon>Myrmicinae</taxon>
        <taxon>Acromyrmex</taxon>
    </lineage>
</organism>
<keyword evidence="3" id="KW-1185">Reference proteome</keyword>
<evidence type="ECO:0008006" key="4">
    <source>
        <dbReference type="Google" id="ProtNLM"/>
    </source>
</evidence>
<dbReference type="STRING" id="103372.F4X4I4"/>
<evidence type="ECO:0000313" key="3">
    <source>
        <dbReference type="Proteomes" id="UP000007755"/>
    </source>
</evidence>
<sequence length="134" mass="15266">IIIIVKVLFGLVLSLLVLNGVEPNCYKVLNLKEEQTLYVQNNNYSDYGGENICTWEFYSEIIIKAKCYIDLNGDCNENIFFVNNGKSSYINCGQDVITFEGFNLIIMFESAFNQSRFICEIKTPCQCGKKKVVS</sequence>
<name>F4X4I4_ACREC</name>
<proteinExistence type="predicted"/>
<feature type="chain" id="PRO_5003323490" description="CUB domain-containing protein" evidence="1">
    <location>
        <begin position="24"/>
        <end position="134"/>
    </location>
</feature>
<protein>
    <recommendedName>
        <fullName evidence="4">CUB domain-containing protein</fullName>
    </recommendedName>
</protein>
<dbReference type="Proteomes" id="UP000007755">
    <property type="component" value="Unassembled WGS sequence"/>
</dbReference>
<accession>F4X4I4</accession>
<dbReference type="OrthoDB" id="6380398at2759"/>
<gene>
    <name evidence="2" type="ORF">G5I_13246</name>
</gene>
<feature type="signal peptide" evidence="1">
    <location>
        <begin position="1"/>
        <end position="23"/>
    </location>
</feature>
<keyword evidence="1" id="KW-0732">Signal</keyword>
<dbReference type="AlphaFoldDB" id="F4X4I4"/>
<evidence type="ECO:0000256" key="1">
    <source>
        <dbReference type="SAM" id="SignalP"/>
    </source>
</evidence>
<dbReference type="EMBL" id="GL888648">
    <property type="protein sequence ID" value="EGI58634.1"/>
    <property type="molecule type" value="Genomic_DNA"/>
</dbReference>
<feature type="non-terminal residue" evidence="2">
    <location>
        <position position="1"/>
    </location>
</feature>
<dbReference type="InParanoid" id="F4X4I4"/>